<gene>
    <name evidence="3" type="ordered locus">Mtc_0616</name>
</gene>
<dbReference type="CDD" id="cd03823">
    <property type="entry name" value="GT4_ExpE7-like"/>
    <property type="match status" value="1"/>
</dbReference>
<feature type="domain" description="Glycosyl transferase family 1" evidence="1">
    <location>
        <begin position="235"/>
        <end position="386"/>
    </location>
</feature>
<accession>H8I6Q9</accession>
<dbReference type="InterPro" id="IPR001296">
    <property type="entry name" value="Glyco_trans_1"/>
</dbReference>
<dbReference type="Pfam" id="PF00534">
    <property type="entry name" value="Glycos_transf_1"/>
    <property type="match status" value="1"/>
</dbReference>
<dbReference type="GeneID" id="11970507"/>
<reference evidence="3 4" key="1">
    <citation type="journal article" date="2012" name="J. Bacteriol.">
        <title>Complete genome sequence of a thermophilic methanogen, Methanocella conradii HZ254, isolated from Chinese rice field soil.</title>
        <authorList>
            <person name="Lu Z."/>
            <person name="Lu Y."/>
        </authorList>
    </citation>
    <scope>NUCLEOTIDE SEQUENCE [LARGE SCALE GENOMIC DNA]</scope>
    <source>
        <strain evidence="4">DSM 24694 / JCM 17849 / CGMCC 1.5162 / HZ254</strain>
    </source>
</reference>
<dbReference type="HOGENOM" id="CLU_009583_35_1_2"/>
<protein>
    <submittedName>
        <fullName evidence="3">Glycosyltransferase</fullName>
    </submittedName>
</protein>
<dbReference type="KEGG" id="mez:Mtc_0616"/>
<evidence type="ECO:0000259" key="2">
    <source>
        <dbReference type="Pfam" id="PF13439"/>
    </source>
</evidence>
<dbReference type="PANTHER" id="PTHR45947">
    <property type="entry name" value="SULFOQUINOVOSYL TRANSFERASE SQD2"/>
    <property type="match status" value="1"/>
</dbReference>
<name>H8I6Q9_METCZ</name>
<dbReference type="STRING" id="1041930.Mtc_0616"/>
<dbReference type="Proteomes" id="UP000005233">
    <property type="component" value="Chromosome"/>
</dbReference>
<sequence>MGKKIIICSNVYPPNFIGGAELIAHQQAKMLAKLGNEVIVFAGDQHAPGERHALRIEMYEGLTVYRIKLTPEDYASNCINFTHRAVEDRFCELLDSLSPDIVHFHNLIGLSVGLISLAKMNGARTVVTLHDHWGFCFKNTIIRRDSEICTSFTECKECMPYIQDEMGKNLPILMRSDYIAMQMRYVDAFISPSQYLANAYIKAGFPREKFHIIWYGIDIERFSGIQKIPNNGFMRFTFIGYIGKHKGVHILLNALKHINAKGQIIVNIVGEGDLLSEFKQMVKSAGLDGIVRFWGKINDVERVLRETDVLILPSIWPENQPVTITEAMASRTAVIASRIGGIPELVDERKTGYMFEPGNSRELAAKMSEFILHPDLVKTFGDNAYKKIESNTLERQVKEILRVYEGISPDMQKMLPKDILIACTGSEMNSCCTMAMLSFHNNRRESKYYFIMSDWLRDGQFKYVKLLWVVSKDANRKTIIASLKDGIPLLVPCANSELKALCKSMNCGLYYCDALEAEACLEYIVDHEKERVALGKMGSKAYYKYGESLLMLNTPLVKTKS</sequence>
<dbReference type="AlphaFoldDB" id="H8I6Q9"/>
<evidence type="ECO:0000313" key="4">
    <source>
        <dbReference type="Proteomes" id="UP000005233"/>
    </source>
</evidence>
<dbReference type="Pfam" id="PF13439">
    <property type="entry name" value="Glyco_transf_4"/>
    <property type="match status" value="1"/>
</dbReference>
<dbReference type="OrthoDB" id="131038at2157"/>
<dbReference type="RefSeq" id="WP_014405218.1">
    <property type="nucleotide sequence ID" value="NC_017034.1"/>
</dbReference>
<dbReference type="Gene3D" id="3.40.50.2000">
    <property type="entry name" value="Glycogen Phosphorylase B"/>
    <property type="match status" value="2"/>
</dbReference>
<dbReference type="GO" id="GO:0016757">
    <property type="term" value="F:glycosyltransferase activity"/>
    <property type="evidence" value="ECO:0007669"/>
    <property type="project" value="InterPro"/>
</dbReference>
<dbReference type="eggNOG" id="arCOG01410">
    <property type="taxonomic scope" value="Archaea"/>
</dbReference>
<keyword evidence="4" id="KW-1185">Reference proteome</keyword>
<dbReference type="SUPFAM" id="SSF53756">
    <property type="entry name" value="UDP-Glycosyltransferase/glycogen phosphorylase"/>
    <property type="match status" value="1"/>
</dbReference>
<dbReference type="EMBL" id="CP003243">
    <property type="protein sequence ID" value="AFC99379.1"/>
    <property type="molecule type" value="Genomic_DNA"/>
</dbReference>
<feature type="domain" description="Glycosyltransferase subfamily 4-like N-terminal" evidence="2">
    <location>
        <begin position="17"/>
        <end position="221"/>
    </location>
</feature>
<dbReference type="InterPro" id="IPR028098">
    <property type="entry name" value="Glyco_trans_4-like_N"/>
</dbReference>
<proteinExistence type="predicted"/>
<organism evidence="3 4">
    <name type="scientific">Methanocella conradii (strain DSM 24694 / JCM 17849 / CGMCC 1.5162 / HZ254)</name>
    <dbReference type="NCBI Taxonomy" id="1041930"/>
    <lineage>
        <taxon>Archaea</taxon>
        <taxon>Methanobacteriati</taxon>
        <taxon>Methanobacteriota</taxon>
        <taxon>Stenosarchaea group</taxon>
        <taxon>Methanomicrobia</taxon>
        <taxon>Methanocellales</taxon>
        <taxon>Methanocellaceae</taxon>
        <taxon>Methanocella</taxon>
    </lineage>
</organism>
<dbReference type="InterPro" id="IPR050194">
    <property type="entry name" value="Glycosyltransferase_grp1"/>
</dbReference>
<evidence type="ECO:0000259" key="1">
    <source>
        <dbReference type="Pfam" id="PF00534"/>
    </source>
</evidence>
<dbReference type="PANTHER" id="PTHR45947:SF3">
    <property type="entry name" value="SULFOQUINOVOSYL TRANSFERASE SQD2"/>
    <property type="match status" value="1"/>
</dbReference>
<evidence type="ECO:0000313" key="3">
    <source>
        <dbReference type="EMBL" id="AFC99379.1"/>
    </source>
</evidence>